<gene>
    <name evidence="2" type="ORF">LT85_3912</name>
</gene>
<dbReference type="Proteomes" id="UP000030302">
    <property type="component" value="Chromosome"/>
</dbReference>
<protein>
    <submittedName>
        <fullName evidence="2">Uncharacterized protein</fullName>
    </submittedName>
</protein>
<feature type="region of interest" description="Disordered" evidence="1">
    <location>
        <begin position="1"/>
        <end position="21"/>
    </location>
</feature>
<dbReference type="KEGG" id="care:LT85_3912"/>
<dbReference type="RefSeq" id="WP_038492175.1">
    <property type="nucleotide sequence ID" value="NZ_CP009962.1"/>
</dbReference>
<dbReference type="EMBL" id="CP009962">
    <property type="protein sequence ID" value="AIY43070.1"/>
    <property type="molecule type" value="Genomic_DNA"/>
</dbReference>
<dbReference type="HOGENOM" id="CLU_2823676_0_0_4"/>
<keyword evidence="3" id="KW-1185">Reference proteome</keyword>
<evidence type="ECO:0000313" key="2">
    <source>
        <dbReference type="EMBL" id="AIY43070.1"/>
    </source>
</evidence>
<evidence type="ECO:0000313" key="3">
    <source>
        <dbReference type="Proteomes" id="UP000030302"/>
    </source>
</evidence>
<dbReference type="AlphaFoldDB" id="A0A0A1FHA9"/>
<name>A0A0A1FHA9_9BURK</name>
<evidence type="ECO:0000256" key="1">
    <source>
        <dbReference type="SAM" id="MobiDB-lite"/>
    </source>
</evidence>
<organism evidence="2 3">
    <name type="scientific">Collimonas arenae</name>
    <dbReference type="NCBI Taxonomy" id="279058"/>
    <lineage>
        <taxon>Bacteria</taxon>
        <taxon>Pseudomonadati</taxon>
        <taxon>Pseudomonadota</taxon>
        <taxon>Betaproteobacteria</taxon>
        <taxon>Burkholderiales</taxon>
        <taxon>Oxalobacteraceae</taxon>
        <taxon>Collimonas</taxon>
    </lineage>
</organism>
<dbReference type="OrthoDB" id="8781902at2"/>
<proteinExistence type="predicted"/>
<reference evidence="3" key="1">
    <citation type="journal article" date="2014" name="Soil Biol. Biochem.">
        <title>Structure and function of bacterial communities in ageing soils: Insights from the Mendocino ecological staircase.</title>
        <authorList>
            <person name="Uroz S."/>
            <person name="Tech J.J."/>
            <person name="Sawaya N.A."/>
            <person name="Frey-Klett P."/>
            <person name="Leveau J.H.J."/>
        </authorList>
    </citation>
    <scope>NUCLEOTIDE SEQUENCE [LARGE SCALE GENOMIC DNA]</scope>
    <source>
        <strain evidence="3">Cal35</strain>
    </source>
</reference>
<sequence length="66" mass="7268">MSKTKLPVTPANPAKDKKVQTVNPAERWTGHALDGSQQMDIVEEQMYANEPGPTIDQPLVPQKPSK</sequence>
<dbReference type="STRING" id="279058.LT85_3912"/>
<accession>A0A0A1FHA9</accession>
<feature type="region of interest" description="Disordered" evidence="1">
    <location>
        <begin position="47"/>
        <end position="66"/>
    </location>
</feature>